<keyword evidence="7" id="KW-0449">Lipoprotein</keyword>
<evidence type="ECO:0000259" key="9">
    <source>
        <dbReference type="Pfam" id="PF05504"/>
    </source>
</evidence>
<keyword evidence="4" id="KW-0732">Signal</keyword>
<dbReference type="Proteomes" id="UP001597079">
    <property type="component" value="Unassembled WGS sequence"/>
</dbReference>
<dbReference type="Gene3D" id="3.30.300.210">
    <property type="entry name" value="Nutrient germinant receptor protein C, domain 3"/>
    <property type="match status" value="1"/>
</dbReference>
<evidence type="ECO:0000256" key="1">
    <source>
        <dbReference type="ARBA" id="ARBA00004635"/>
    </source>
</evidence>
<dbReference type="RefSeq" id="WP_377942181.1">
    <property type="nucleotide sequence ID" value="NZ_JBHUCX010000018.1"/>
</dbReference>
<reference evidence="12" key="1">
    <citation type="journal article" date="2019" name="Int. J. Syst. Evol. Microbiol.">
        <title>The Global Catalogue of Microorganisms (GCM) 10K type strain sequencing project: providing services to taxonomists for standard genome sequencing and annotation.</title>
        <authorList>
            <consortium name="The Broad Institute Genomics Platform"/>
            <consortium name="The Broad Institute Genome Sequencing Center for Infectious Disease"/>
            <person name="Wu L."/>
            <person name="Ma J."/>
        </authorList>
    </citation>
    <scope>NUCLEOTIDE SEQUENCE [LARGE SCALE GENOMIC DNA]</scope>
    <source>
        <strain evidence="12">CGMCC 1.12286</strain>
    </source>
</reference>
<evidence type="ECO:0000256" key="7">
    <source>
        <dbReference type="ARBA" id="ARBA00023288"/>
    </source>
</evidence>
<protein>
    <submittedName>
        <fullName evidence="11">Ger(X)C family spore germination protein</fullName>
    </submittedName>
</protein>
<keyword evidence="6" id="KW-0564">Palmitate</keyword>
<proteinExistence type="inferred from homology"/>
<dbReference type="PANTHER" id="PTHR35789:SF1">
    <property type="entry name" value="SPORE GERMINATION PROTEIN B3"/>
    <property type="match status" value="1"/>
</dbReference>
<keyword evidence="5 8" id="KW-0472">Membrane</keyword>
<comment type="similarity">
    <text evidence="2">Belongs to the GerABKC lipoprotein family.</text>
</comment>
<organism evidence="11 12">
    <name type="scientific">Alicyclobacillus fodiniaquatilis</name>
    <dbReference type="NCBI Taxonomy" id="1661150"/>
    <lineage>
        <taxon>Bacteria</taxon>
        <taxon>Bacillati</taxon>
        <taxon>Bacillota</taxon>
        <taxon>Bacilli</taxon>
        <taxon>Bacillales</taxon>
        <taxon>Alicyclobacillaceae</taxon>
        <taxon>Alicyclobacillus</taxon>
    </lineage>
</organism>
<feature type="domain" description="Spore germination protein N-terminal" evidence="10">
    <location>
        <begin position="88"/>
        <end position="283"/>
    </location>
</feature>
<comment type="subcellular location">
    <subcellularLocation>
        <location evidence="1">Membrane</location>
        <topology evidence="1">Lipid-anchor</topology>
    </subcellularLocation>
</comment>
<dbReference type="EMBL" id="JBHUCX010000018">
    <property type="protein sequence ID" value="MFD1674317.1"/>
    <property type="molecule type" value="Genomic_DNA"/>
</dbReference>
<evidence type="ECO:0000256" key="3">
    <source>
        <dbReference type="ARBA" id="ARBA00022544"/>
    </source>
</evidence>
<keyword evidence="3" id="KW-0309">Germination</keyword>
<comment type="caution">
    <text evidence="11">The sequence shown here is derived from an EMBL/GenBank/DDBJ whole genome shotgun (WGS) entry which is preliminary data.</text>
</comment>
<evidence type="ECO:0000256" key="4">
    <source>
        <dbReference type="ARBA" id="ARBA00022729"/>
    </source>
</evidence>
<dbReference type="Pfam" id="PF25198">
    <property type="entry name" value="Spore_GerAC_N"/>
    <property type="match status" value="1"/>
</dbReference>
<evidence type="ECO:0000256" key="8">
    <source>
        <dbReference type="SAM" id="Phobius"/>
    </source>
</evidence>
<dbReference type="InterPro" id="IPR057336">
    <property type="entry name" value="GerAC_N"/>
</dbReference>
<evidence type="ECO:0000256" key="6">
    <source>
        <dbReference type="ARBA" id="ARBA00023139"/>
    </source>
</evidence>
<evidence type="ECO:0000256" key="5">
    <source>
        <dbReference type="ARBA" id="ARBA00023136"/>
    </source>
</evidence>
<dbReference type="InterPro" id="IPR008844">
    <property type="entry name" value="Spore_GerAC-like"/>
</dbReference>
<evidence type="ECO:0000313" key="11">
    <source>
        <dbReference type="EMBL" id="MFD1674317.1"/>
    </source>
</evidence>
<dbReference type="NCBIfam" id="TIGR02887">
    <property type="entry name" value="spore_ger_x_C"/>
    <property type="match status" value="1"/>
</dbReference>
<feature type="transmembrane region" description="Helical" evidence="8">
    <location>
        <begin position="70"/>
        <end position="90"/>
    </location>
</feature>
<dbReference type="PANTHER" id="PTHR35789">
    <property type="entry name" value="SPORE GERMINATION PROTEIN B3"/>
    <property type="match status" value="1"/>
</dbReference>
<sequence length="468" mass="52216">MLLGINDTGFGTVVILGLSLCVNGLFNKYYFVYVCHYIFIIWSLFRNKKIQMGNDNLLCFKWLDTIKRKWVFVCICIITFSLLTGCWDRIEIEDRGTILGLSIDPIGGEAPAGITGPYAKSDSTGYRLTAQIAIPGRIPLGPIGSSGGGATQRPVWVVSTTGKTIDDAMNKMQQQLADKIFLGQLRVITVNQKIARSVGLKDTQDFFRRNAEIRRLCWLLISDGNADEAMEAAPKLERVPTLYLVSTMEHAVELGKMPNVFLGNYWSALSAKGMDPVLPLIKVIGSARDQIETEGVAVFRGEKMVGMLDAIETGIFLEIRNMHKSGYGVALPIPGDPKHSVIFKALNRKTDIRCKFVNGHPSFNAYTVVPSKIEEKTGTKSLDKREVIDQIANEASETLTNGQMKLIRKLQGLHADPFGFGEIVRGQEPRYWKNKMKNSHDKWDDQFSKTPFQSHVKVFIQRSGMSAK</sequence>
<accession>A0ABW4JGY7</accession>
<gene>
    <name evidence="11" type="ORF">ACFSB2_06305</name>
</gene>
<keyword evidence="8" id="KW-0812">Transmembrane</keyword>
<dbReference type="InterPro" id="IPR038501">
    <property type="entry name" value="Spore_GerAC_C_sf"/>
</dbReference>
<keyword evidence="8" id="KW-1133">Transmembrane helix</keyword>
<evidence type="ECO:0000259" key="10">
    <source>
        <dbReference type="Pfam" id="PF25198"/>
    </source>
</evidence>
<evidence type="ECO:0000256" key="2">
    <source>
        <dbReference type="ARBA" id="ARBA00007886"/>
    </source>
</evidence>
<name>A0ABW4JGY7_9BACL</name>
<feature type="domain" description="Spore germination GerAC-like C-terminal" evidence="9">
    <location>
        <begin position="294"/>
        <end position="464"/>
    </location>
</feature>
<dbReference type="Pfam" id="PF05504">
    <property type="entry name" value="Spore_GerAC"/>
    <property type="match status" value="1"/>
</dbReference>
<keyword evidence="12" id="KW-1185">Reference proteome</keyword>
<dbReference type="InterPro" id="IPR046953">
    <property type="entry name" value="Spore_GerAC-like_C"/>
</dbReference>
<evidence type="ECO:0000313" key="12">
    <source>
        <dbReference type="Proteomes" id="UP001597079"/>
    </source>
</evidence>